<evidence type="ECO:0000256" key="6">
    <source>
        <dbReference type="ARBA" id="ARBA00023136"/>
    </source>
</evidence>
<keyword evidence="10" id="KW-1185">Reference proteome</keyword>
<evidence type="ECO:0000259" key="8">
    <source>
        <dbReference type="PROSITE" id="PS50850"/>
    </source>
</evidence>
<keyword evidence="2" id="KW-0813">Transport</keyword>
<dbReference type="InterPro" id="IPR001958">
    <property type="entry name" value="Tet-R_TetA/multi-R_MdtG-like"/>
</dbReference>
<feature type="transmembrane region" description="Helical" evidence="7">
    <location>
        <begin position="178"/>
        <end position="200"/>
    </location>
</feature>
<protein>
    <submittedName>
        <fullName evidence="9">MFS transporter</fullName>
    </submittedName>
</protein>
<dbReference type="InterPro" id="IPR036259">
    <property type="entry name" value="MFS_trans_sf"/>
</dbReference>
<dbReference type="Gene3D" id="1.20.1720.10">
    <property type="entry name" value="Multidrug resistance protein D"/>
    <property type="match status" value="1"/>
</dbReference>
<dbReference type="Gene3D" id="1.20.1250.20">
    <property type="entry name" value="MFS general substrate transporter like domains"/>
    <property type="match status" value="1"/>
</dbReference>
<dbReference type="PANTHER" id="PTHR42718">
    <property type="entry name" value="MAJOR FACILITATOR SUPERFAMILY MULTIDRUG TRANSPORTER MFSC"/>
    <property type="match status" value="1"/>
</dbReference>
<evidence type="ECO:0000256" key="1">
    <source>
        <dbReference type="ARBA" id="ARBA00004651"/>
    </source>
</evidence>
<feature type="transmembrane region" description="Helical" evidence="7">
    <location>
        <begin position="279"/>
        <end position="299"/>
    </location>
</feature>
<feature type="transmembrane region" description="Helical" evidence="7">
    <location>
        <begin position="212"/>
        <end position="230"/>
    </location>
</feature>
<evidence type="ECO:0000313" key="10">
    <source>
        <dbReference type="Proteomes" id="UP001501116"/>
    </source>
</evidence>
<name>A0ABN2SL21_9PSEU</name>
<dbReference type="RefSeq" id="WP_344430482.1">
    <property type="nucleotide sequence ID" value="NZ_BAAANN010000049.1"/>
</dbReference>
<dbReference type="EMBL" id="BAAANN010000049">
    <property type="protein sequence ID" value="GAA1988512.1"/>
    <property type="molecule type" value="Genomic_DNA"/>
</dbReference>
<dbReference type="Proteomes" id="UP001501116">
    <property type="component" value="Unassembled WGS sequence"/>
</dbReference>
<keyword evidence="5 7" id="KW-1133">Transmembrane helix</keyword>
<feature type="transmembrane region" description="Helical" evidence="7">
    <location>
        <begin position="153"/>
        <end position="172"/>
    </location>
</feature>
<dbReference type="PRINTS" id="PR01035">
    <property type="entry name" value="TCRTETA"/>
</dbReference>
<feature type="transmembrane region" description="Helical" evidence="7">
    <location>
        <begin position="367"/>
        <end position="393"/>
    </location>
</feature>
<feature type="transmembrane region" description="Helical" evidence="7">
    <location>
        <begin position="414"/>
        <end position="431"/>
    </location>
</feature>
<dbReference type="InterPro" id="IPR020846">
    <property type="entry name" value="MFS_dom"/>
</dbReference>
<feature type="transmembrane region" description="Helical" evidence="7">
    <location>
        <begin position="24"/>
        <end position="47"/>
    </location>
</feature>
<proteinExistence type="predicted"/>
<keyword evidence="4 7" id="KW-0812">Transmembrane</keyword>
<reference evidence="9 10" key="1">
    <citation type="journal article" date="2019" name="Int. J. Syst. Evol. Microbiol.">
        <title>The Global Catalogue of Microorganisms (GCM) 10K type strain sequencing project: providing services to taxonomists for standard genome sequencing and annotation.</title>
        <authorList>
            <consortium name="The Broad Institute Genomics Platform"/>
            <consortium name="The Broad Institute Genome Sequencing Center for Infectious Disease"/>
            <person name="Wu L."/>
            <person name="Ma J."/>
        </authorList>
    </citation>
    <scope>NUCLEOTIDE SEQUENCE [LARGE SCALE GENOMIC DNA]</scope>
    <source>
        <strain evidence="9 10">JCM 14545</strain>
    </source>
</reference>
<dbReference type="InterPro" id="IPR011701">
    <property type="entry name" value="MFS"/>
</dbReference>
<dbReference type="PROSITE" id="PS50850">
    <property type="entry name" value="MFS"/>
    <property type="match status" value="1"/>
</dbReference>
<accession>A0ABN2SL21</accession>
<evidence type="ECO:0000256" key="4">
    <source>
        <dbReference type="ARBA" id="ARBA00022692"/>
    </source>
</evidence>
<gene>
    <name evidence="9" type="ORF">GCM10009754_78230</name>
</gene>
<organism evidence="9 10">
    <name type="scientific">Amycolatopsis minnesotensis</name>
    <dbReference type="NCBI Taxonomy" id="337894"/>
    <lineage>
        <taxon>Bacteria</taxon>
        <taxon>Bacillati</taxon>
        <taxon>Actinomycetota</taxon>
        <taxon>Actinomycetes</taxon>
        <taxon>Pseudonocardiales</taxon>
        <taxon>Pseudonocardiaceae</taxon>
        <taxon>Amycolatopsis</taxon>
    </lineage>
</organism>
<evidence type="ECO:0000256" key="5">
    <source>
        <dbReference type="ARBA" id="ARBA00022989"/>
    </source>
</evidence>
<feature type="transmembrane region" description="Helical" evidence="7">
    <location>
        <begin position="90"/>
        <end position="110"/>
    </location>
</feature>
<feature type="transmembrane region" description="Helical" evidence="7">
    <location>
        <begin position="305"/>
        <end position="332"/>
    </location>
</feature>
<comment type="caution">
    <text evidence="9">The sequence shown here is derived from an EMBL/GenBank/DDBJ whole genome shotgun (WGS) entry which is preliminary data.</text>
</comment>
<feature type="transmembrane region" description="Helical" evidence="7">
    <location>
        <begin position="59"/>
        <end position="78"/>
    </location>
</feature>
<feature type="transmembrane region" description="Helical" evidence="7">
    <location>
        <begin position="344"/>
        <end position="361"/>
    </location>
</feature>
<feature type="transmembrane region" description="Helical" evidence="7">
    <location>
        <begin position="236"/>
        <end position="259"/>
    </location>
</feature>
<dbReference type="CDD" id="cd17321">
    <property type="entry name" value="MFS_MMR_MDR_like"/>
    <property type="match status" value="1"/>
</dbReference>
<dbReference type="Pfam" id="PF07690">
    <property type="entry name" value="MFS_1"/>
    <property type="match status" value="1"/>
</dbReference>
<dbReference type="PANTHER" id="PTHR42718:SF46">
    <property type="entry name" value="BLR6921 PROTEIN"/>
    <property type="match status" value="1"/>
</dbReference>
<keyword evidence="3" id="KW-1003">Cell membrane</keyword>
<evidence type="ECO:0000256" key="2">
    <source>
        <dbReference type="ARBA" id="ARBA00022448"/>
    </source>
</evidence>
<evidence type="ECO:0000313" key="9">
    <source>
        <dbReference type="EMBL" id="GAA1988512.1"/>
    </source>
</evidence>
<sequence length="460" mass="45511">MTDQSHTTAGSLTTTHRRTGRQGLALAALAAAQFMVVLDSSIVNVALPSIGAGLGLGPAELSWVVDGYLVAFGGLLLLGGRLADVFRRRGVFVAGLAVFVAASAACALAPNGPVLIGARLAQGAGGAVMAPAALSLVMALFPDGAGRARAMGIWGGVSGAGGIAGVLLGGVLSQTLGWPWIFLINAPMGLLVAAVVLWTVRPFPAAGGTFDIGGAATVTLAMASIAYGLVSGAQAGWTAGVTLGALALGVIALAAFLFVERRVARPLVPLQVFTRAPLVTANTIMALLGAVSVGMFYFLPQYQQIVLGMSPVATSVAQVPIAVAITAGGLLAPRIAAVVGARTALAASLVSLTAGLAWLAMEPGPAYAALVGPFLLIGAGIGISLVYVTTLAVADSAPGEAGLVSGLVNTTRQMGGALGLATLVAVAAGPVPHFATAFATAAGLAGLALLLSWAPALRKH</sequence>
<evidence type="ECO:0000256" key="7">
    <source>
        <dbReference type="SAM" id="Phobius"/>
    </source>
</evidence>
<dbReference type="SUPFAM" id="SSF103473">
    <property type="entry name" value="MFS general substrate transporter"/>
    <property type="match status" value="1"/>
</dbReference>
<feature type="transmembrane region" description="Helical" evidence="7">
    <location>
        <begin position="116"/>
        <end position="141"/>
    </location>
</feature>
<evidence type="ECO:0000256" key="3">
    <source>
        <dbReference type="ARBA" id="ARBA00022475"/>
    </source>
</evidence>
<feature type="transmembrane region" description="Helical" evidence="7">
    <location>
        <begin position="437"/>
        <end position="457"/>
    </location>
</feature>
<comment type="subcellular location">
    <subcellularLocation>
        <location evidence="1">Cell membrane</location>
        <topology evidence="1">Multi-pass membrane protein</topology>
    </subcellularLocation>
</comment>
<feature type="domain" description="Major facilitator superfamily (MFS) profile" evidence="8">
    <location>
        <begin position="25"/>
        <end position="460"/>
    </location>
</feature>
<keyword evidence="6 7" id="KW-0472">Membrane</keyword>